<evidence type="ECO:0000313" key="1">
    <source>
        <dbReference type="EMBL" id="CAD7609031.1"/>
    </source>
</evidence>
<sequence>MCDFKDSLLAYENPFLENSEDLLVIDSRFVVCKDGVEALDNLKDSGMSKQNDLPNYIFNMLYFTVVILPPLQTWLAFCSSSPNLTLPAHQAESQLARPCFKLVGFVPDQSPVARLHLTWLPMEFYPTFTRLLRPQGTTLGEPEMGDQWISNPSKEEYFEPASLSIPEKEKLLELTSDTTLKNLFNGGMFSESVMGETDWGGRVPGTFGVGGTQKGTEPAGGKQTEKGWEPLLYELSL</sequence>
<organism evidence="1">
    <name type="scientific">Timema genevievae</name>
    <name type="common">Walking stick</name>
    <dbReference type="NCBI Taxonomy" id="629358"/>
    <lineage>
        <taxon>Eukaryota</taxon>
        <taxon>Metazoa</taxon>
        <taxon>Ecdysozoa</taxon>
        <taxon>Arthropoda</taxon>
        <taxon>Hexapoda</taxon>
        <taxon>Insecta</taxon>
        <taxon>Pterygota</taxon>
        <taxon>Neoptera</taxon>
        <taxon>Polyneoptera</taxon>
        <taxon>Phasmatodea</taxon>
        <taxon>Timematodea</taxon>
        <taxon>Timematoidea</taxon>
        <taxon>Timematidae</taxon>
        <taxon>Timema</taxon>
    </lineage>
</organism>
<name>A0A7R9K7D5_TIMGE</name>
<accession>A0A7R9K7D5</accession>
<dbReference type="AlphaFoldDB" id="A0A7R9K7D5"/>
<proteinExistence type="predicted"/>
<dbReference type="EMBL" id="OE846116">
    <property type="protein sequence ID" value="CAD7609031.1"/>
    <property type="molecule type" value="Genomic_DNA"/>
</dbReference>
<gene>
    <name evidence="1" type="ORF">TGEB3V08_LOCUS10484</name>
</gene>
<reference evidence="1" key="1">
    <citation type="submission" date="2020-11" db="EMBL/GenBank/DDBJ databases">
        <authorList>
            <person name="Tran Van P."/>
        </authorList>
    </citation>
    <scope>NUCLEOTIDE SEQUENCE</scope>
</reference>
<protein>
    <submittedName>
        <fullName evidence="1">Uncharacterized protein</fullName>
    </submittedName>
</protein>